<evidence type="ECO:0008006" key="3">
    <source>
        <dbReference type="Google" id="ProtNLM"/>
    </source>
</evidence>
<evidence type="ECO:0000313" key="2">
    <source>
        <dbReference type="Proteomes" id="UP001606210"/>
    </source>
</evidence>
<evidence type="ECO:0000313" key="1">
    <source>
        <dbReference type="EMBL" id="MFG6430020.1"/>
    </source>
</evidence>
<gene>
    <name evidence="1" type="ORF">ACG00Y_08870</name>
</gene>
<accession>A0ABW7F2W2</accession>
<sequence length="181" mass="20107">MPAISHASTTTNNTAPRWIAANQPRRYELRLQSLVDESEPGEIKSIRHDVTFGEPRPIPLQVLRPGTGYGARPIEVALPGLESKPATLKCEYSLRDTSRSRTTLNIHRWVKFWYGQRPFVAGLPPDQPGGQGASVKEALAELLIADVAVDRCPDTWGETLSLAMGEGVWPRVQTRPMPRMK</sequence>
<proteinExistence type="predicted"/>
<dbReference type="Proteomes" id="UP001606210">
    <property type="component" value="Unassembled WGS sequence"/>
</dbReference>
<organism evidence="1 2">
    <name type="scientific">Pelomonas parva</name>
    <dbReference type="NCBI Taxonomy" id="3299032"/>
    <lineage>
        <taxon>Bacteria</taxon>
        <taxon>Pseudomonadati</taxon>
        <taxon>Pseudomonadota</taxon>
        <taxon>Betaproteobacteria</taxon>
        <taxon>Burkholderiales</taxon>
        <taxon>Sphaerotilaceae</taxon>
        <taxon>Roseateles</taxon>
    </lineage>
</organism>
<name>A0ABW7F2W2_9BURK</name>
<reference evidence="1 2" key="1">
    <citation type="submission" date="2024-08" db="EMBL/GenBank/DDBJ databases">
        <authorList>
            <person name="Lu H."/>
        </authorList>
    </citation>
    <scope>NUCLEOTIDE SEQUENCE [LARGE SCALE GENOMIC DNA]</scope>
    <source>
        <strain evidence="1 2">LYH14W</strain>
    </source>
</reference>
<keyword evidence="2" id="KW-1185">Reference proteome</keyword>
<dbReference type="EMBL" id="JBIGHV010000003">
    <property type="protein sequence ID" value="MFG6430020.1"/>
    <property type="molecule type" value="Genomic_DNA"/>
</dbReference>
<comment type="caution">
    <text evidence="1">The sequence shown here is derived from an EMBL/GenBank/DDBJ whole genome shotgun (WGS) entry which is preliminary data.</text>
</comment>
<protein>
    <recommendedName>
        <fullName evidence="3">DUF1833 domain-containing protein</fullName>
    </recommendedName>
</protein>
<dbReference type="RefSeq" id="WP_394477963.1">
    <property type="nucleotide sequence ID" value="NZ_JBIGHV010000003.1"/>
</dbReference>